<sequence>MALYSNPAPQLPPLRPLNFYASSVAAQMPLTMTGDSIPTTNRPISSKHGRPLPVIPEPISAPTTQFSTQRADFLSSSPSWRTQGLPSTAPSRPHNFAPTTRVLSSFMPRMHHSSLLSTLQIPSILAAFISHLDWVEVHPLFTTCKTFREIFRESALRDVVLSRYVPGYRYCLRGRDMNHYQDVQVSIHDLDLLLISQRVPLHRYPMHALRTLTSLYPTFEDDELTSKLVALTQAHSRFVLLLQSLVHSSSLPMPLEPEEMKIKSRFSPVHTLRELTFPAPLAYEQPPSPPSGTLPDTRPRHKHTRSLPTNGNSVDKPAAGSLGRADGINSAFLSVKDAAGGNGPQLAKNPSTMRKRRLSIFGKPMTSPPPPQEPQTLKIYSKSWRRASVHRRYDSTTDEHGASMSLKQPTRRFATENASSDSSISEFPLGTGRRDSNPTGVLGGGSPHDLALATSRIRAPVLRVFVPCSKLEDGDENLVLCERQLEDAGLWGHLSTGDIVCNLGYVPPSPEDGSSDGGDEASHSRSRHASRSSGSGSQSSAGGAGGAAGSNAQRKWLLFNGEFLVPYSPPDLLPLDQPLKLPSPFYYAHIMPPTANLNYIIDRLPVCDDVPQLTLVHSTSKVPSPHSPKGHALVKRFAWTARVVRVRTGDEGDVGEGWFGEWVLEYEGTREGKQTLLDALGGRALGRREWELVREKSGGGKLWLRLLPS</sequence>
<keyword evidence="3" id="KW-1185">Reference proteome</keyword>
<organism evidence="2 3">
    <name type="scientific">Hebeloma cylindrosporum</name>
    <dbReference type="NCBI Taxonomy" id="76867"/>
    <lineage>
        <taxon>Eukaryota</taxon>
        <taxon>Fungi</taxon>
        <taxon>Dikarya</taxon>
        <taxon>Basidiomycota</taxon>
        <taxon>Agaricomycotina</taxon>
        <taxon>Agaricomycetes</taxon>
        <taxon>Agaricomycetidae</taxon>
        <taxon>Agaricales</taxon>
        <taxon>Agaricineae</taxon>
        <taxon>Hymenogastraceae</taxon>
        <taxon>Hebeloma</taxon>
    </lineage>
</organism>
<feature type="compositionally biased region" description="Basic and acidic residues" evidence="1">
    <location>
        <begin position="391"/>
        <end position="401"/>
    </location>
</feature>
<dbReference type="OrthoDB" id="3269821at2759"/>
<feature type="compositionally biased region" description="Low complexity" evidence="1">
    <location>
        <begin position="531"/>
        <end position="541"/>
    </location>
</feature>
<feature type="compositionally biased region" description="Polar residues" evidence="1">
    <location>
        <begin position="416"/>
        <end position="425"/>
    </location>
</feature>
<feature type="region of interest" description="Disordered" evidence="1">
    <location>
        <begin position="505"/>
        <end position="548"/>
    </location>
</feature>
<accession>A0A0C2XS15</accession>
<gene>
    <name evidence="2" type="ORF">M413DRAFT_11417</name>
</gene>
<dbReference type="HOGENOM" id="CLU_023462_0_0_1"/>
<feature type="region of interest" description="Disordered" evidence="1">
    <location>
        <begin position="279"/>
        <end position="322"/>
    </location>
</feature>
<evidence type="ECO:0000313" key="3">
    <source>
        <dbReference type="Proteomes" id="UP000053424"/>
    </source>
</evidence>
<dbReference type="EMBL" id="KN831782">
    <property type="protein sequence ID" value="KIM40513.1"/>
    <property type="molecule type" value="Genomic_DNA"/>
</dbReference>
<feature type="region of interest" description="Disordered" evidence="1">
    <location>
        <begin position="391"/>
        <end position="447"/>
    </location>
</feature>
<evidence type="ECO:0000256" key="1">
    <source>
        <dbReference type="SAM" id="MobiDB-lite"/>
    </source>
</evidence>
<feature type="compositionally biased region" description="Polar residues" evidence="1">
    <location>
        <begin position="76"/>
        <end position="90"/>
    </location>
</feature>
<reference evidence="3" key="2">
    <citation type="submission" date="2015-01" db="EMBL/GenBank/DDBJ databases">
        <title>Evolutionary Origins and Diversification of the Mycorrhizal Mutualists.</title>
        <authorList>
            <consortium name="DOE Joint Genome Institute"/>
            <consortium name="Mycorrhizal Genomics Consortium"/>
            <person name="Kohler A."/>
            <person name="Kuo A."/>
            <person name="Nagy L.G."/>
            <person name="Floudas D."/>
            <person name="Copeland A."/>
            <person name="Barry K.W."/>
            <person name="Cichocki N."/>
            <person name="Veneault-Fourrey C."/>
            <person name="LaButti K."/>
            <person name="Lindquist E.A."/>
            <person name="Lipzen A."/>
            <person name="Lundell T."/>
            <person name="Morin E."/>
            <person name="Murat C."/>
            <person name="Riley R."/>
            <person name="Ohm R."/>
            <person name="Sun H."/>
            <person name="Tunlid A."/>
            <person name="Henrissat B."/>
            <person name="Grigoriev I.V."/>
            <person name="Hibbett D.S."/>
            <person name="Martin F."/>
        </authorList>
    </citation>
    <scope>NUCLEOTIDE SEQUENCE [LARGE SCALE GENOMIC DNA]</scope>
    <source>
        <strain evidence="3">h7</strain>
    </source>
</reference>
<protein>
    <recommendedName>
        <fullName evidence="4">F-box domain-containing protein</fullName>
    </recommendedName>
</protein>
<dbReference type="Proteomes" id="UP000053424">
    <property type="component" value="Unassembled WGS sequence"/>
</dbReference>
<name>A0A0C2XS15_HEBCY</name>
<evidence type="ECO:0008006" key="4">
    <source>
        <dbReference type="Google" id="ProtNLM"/>
    </source>
</evidence>
<proteinExistence type="predicted"/>
<reference evidence="2 3" key="1">
    <citation type="submission" date="2014-04" db="EMBL/GenBank/DDBJ databases">
        <authorList>
            <consortium name="DOE Joint Genome Institute"/>
            <person name="Kuo A."/>
            <person name="Gay G."/>
            <person name="Dore J."/>
            <person name="Kohler A."/>
            <person name="Nagy L.G."/>
            <person name="Floudas D."/>
            <person name="Copeland A."/>
            <person name="Barry K.W."/>
            <person name="Cichocki N."/>
            <person name="Veneault-Fourrey C."/>
            <person name="LaButti K."/>
            <person name="Lindquist E.A."/>
            <person name="Lipzen A."/>
            <person name="Lundell T."/>
            <person name="Morin E."/>
            <person name="Murat C."/>
            <person name="Sun H."/>
            <person name="Tunlid A."/>
            <person name="Henrissat B."/>
            <person name="Grigoriev I.V."/>
            <person name="Hibbett D.S."/>
            <person name="Martin F."/>
            <person name="Nordberg H.P."/>
            <person name="Cantor M.N."/>
            <person name="Hua S.X."/>
        </authorList>
    </citation>
    <scope>NUCLEOTIDE SEQUENCE [LARGE SCALE GENOMIC DNA]</scope>
    <source>
        <strain evidence="3">h7</strain>
    </source>
</reference>
<feature type="region of interest" description="Disordered" evidence="1">
    <location>
        <begin position="76"/>
        <end position="95"/>
    </location>
</feature>
<dbReference type="AlphaFoldDB" id="A0A0C2XS15"/>
<evidence type="ECO:0000313" key="2">
    <source>
        <dbReference type="EMBL" id="KIM40513.1"/>
    </source>
</evidence>